<dbReference type="Proteomes" id="UP000072660">
    <property type="component" value="Unassembled WGS sequence"/>
</dbReference>
<dbReference type="OrthoDB" id="6710473at2"/>
<dbReference type="Pfam" id="PF10881">
    <property type="entry name" value="DUF2726"/>
    <property type="match status" value="1"/>
</dbReference>
<evidence type="ECO:0000313" key="2">
    <source>
        <dbReference type="EMBL" id="KXU39462.1"/>
    </source>
</evidence>
<reference evidence="2 3" key="1">
    <citation type="submission" date="2016-02" db="EMBL/GenBank/DDBJ databases">
        <authorList>
            <person name="Wen L."/>
            <person name="He K."/>
            <person name="Yang H."/>
        </authorList>
    </citation>
    <scope>NUCLEOTIDE SEQUENCE [LARGE SCALE GENOMIC DNA]</scope>
    <source>
        <strain evidence="2 3">CV58</strain>
    </source>
</reference>
<sequence>MDFNYRAKRIMTSNEVEFFQRLRRANPGGYVFPQVAFSALLEPSSRNKWAAFKHISQKRVDYAIYNNRLELLCIVELDDRTHHPKKDAVRDAAFASAGIVTLRWQASNKPDETQIRTQLEQFKVI</sequence>
<accession>A0A139SYI2</accession>
<feature type="domain" description="DUF2726" evidence="1">
    <location>
        <begin position="8"/>
        <end position="121"/>
    </location>
</feature>
<dbReference type="AlphaFoldDB" id="A0A139SYI2"/>
<evidence type="ECO:0000313" key="3">
    <source>
        <dbReference type="Proteomes" id="UP000072660"/>
    </source>
</evidence>
<gene>
    <name evidence="2" type="ORF">AXE65_08120</name>
</gene>
<dbReference type="InterPro" id="IPR024402">
    <property type="entry name" value="DUF2726"/>
</dbReference>
<organism evidence="2 3">
    <name type="scientific">Ventosimonas gracilis</name>
    <dbReference type="NCBI Taxonomy" id="1680762"/>
    <lineage>
        <taxon>Bacteria</taxon>
        <taxon>Pseudomonadati</taxon>
        <taxon>Pseudomonadota</taxon>
        <taxon>Gammaproteobacteria</taxon>
        <taxon>Pseudomonadales</taxon>
        <taxon>Ventosimonadaceae</taxon>
        <taxon>Ventosimonas</taxon>
    </lineage>
</organism>
<evidence type="ECO:0000259" key="1">
    <source>
        <dbReference type="Pfam" id="PF10881"/>
    </source>
</evidence>
<protein>
    <recommendedName>
        <fullName evidence="1">DUF2726 domain-containing protein</fullName>
    </recommendedName>
</protein>
<keyword evidence="3" id="KW-1185">Reference proteome</keyword>
<comment type="caution">
    <text evidence="2">The sequence shown here is derived from an EMBL/GenBank/DDBJ whole genome shotgun (WGS) entry which is preliminary data.</text>
</comment>
<dbReference type="EMBL" id="LSZO01000003">
    <property type="protein sequence ID" value="KXU39462.1"/>
    <property type="molecule type" value="Genomic_DNA"/>
</dbReference>
<proteinExistence type="predicted"/>
<dbReference type="RefSeq" id="WP_068386213.1">
    <property type="nucleotide sequence ID" value="NZ_LSZO01000003.1"/>
</dbReference>
<name>A0A139SYI2_9GAMM</name>